<protein>
    <submittedName>
        <fullName evidence="2">DUF3102 domain-containing protein</fullName>
    </submittedName>
</protein>
<feature type="coiled-coil region" evidence="1">
    <location>
        <begin position="146"/>
        <end position="176"/>
    </location>
</feature>
<dbReference type="Pfam" id="PF11300">
    <property type="entry name" value="DUF3102"/>
    <property type="match status" value="1"/>
</dbReference>
<keyword evidence="1" id="KW-0175">Coiled coil</keyword>
<dbReference type="AlphaFoldDB" id="A0A518V998"/>
<keyword evidence="3" id="KW-1185">Reference proteome</keyword>
<evidence type="ECO:0000256" key="1">
    <source>
        <dbReference type="SAM" id="Coils"/>
    </source>
</evidence>
<sequence>MNVEIQSKESTPITSNNIAVLTAEINSYKKLAGQAIFEIGRRLKSVHDANIDSENAEERKLAEQRESLGGWLKWLGEHVEFTRQTATRFIQAFEQLGSGTTSYHLDSGKIFELISLPADVDRADFVSQPHTIPSTGETKSVDEMTVRELREVKRELKAERESREIAERQRDEALESARTMRDTLESIHDDVHEIKTGTEISGRSLEFSASVRDFLKRYSFMTHFDAEFSTMNDRSAKEYQTAVDGMYDFLDGISKMLPSRRNRESIIIEAN</sequence>
<accession>A0A518V998</accession>
<gene>
    <name evidence="2" type="ORF">EEL30_15475</name>
</gene>
<name>A0A518V998_BRELA</name>
<dbReference type="EMBL" id="CP033464">
    <property type="protein sequence ID" value="QDX93571.1"/>
    <property type="molecule type" value="Genomic_DNA"/>
</dbReference>
<evidence type="ECO:0000313" key="2">
    <source>
        <dbReference type="EMBL" id="QDX93571.1"/>
    </source>
</evidence>
<proteinExistence type="predicted"/>
<dbReference type="InterPro" id="IPR021451">
    <property type="entry name" value="DUF3102"/>
</dbReference>
<dbReference type="OrthoDB" id="2200242at2"/>
<reference evidence="2 3" key="1">
    <citation type="submission" date="2018-11" db="EMBL/GenBank/DDBJ databases">
        <title>Phylogenetic determinants of toxin gene distribution in genomes of Brevibacillus laterosporus.</title>
        <authorList>
            <person name="Glare T.R."/>
            <person name="Durrant A."/>
            <person name="Berry C."/>
            <person name="Palma L."/>
            <person name="Ormskirk M."/>
            <person name="Cox M.O."/>
        </authorList>
    </citation>
    <scope>NUCLEOTIDE SEQUENCE [LARGE SCALE GENOMIC DNA]</scope>
    <source>
        <strain evidence="2 3">1821L</strain>
    </source>
</reference>
<dbReference type="Proteomes" id="UP000319432">
    <property type="component" value="Chromosome"/>
</dbReference>
<organism evidence="2 3">
    <name type="scientific">Brevibacillus laterosporus</name>
    <name type="common">Bacillus laterosporus</name>
    <dbReference type="NCBI Taxonomy" id="1465"/>
    <lineage>
        <taxon>Bacteria</taxon>
        <taxon>Bacillati</taxon>
        <taxon>Bacillota</taxon>
        <taxon>Bacilli</taxon>
        <taxon>Bacillales</taxon>
        <taxon>Paenibacillaceae</taxon>
        <taxon>Brevibacillus</taxon>
    </lineage>
</organism>
<evidence type="ECO:0000313" key="3">
    <source>
        <dbReference type="Proteomes" id="UP000319432"/>
    </source>
</evidence>